<keyword evidence="1" id="KW-0472">Membrane</keyword>
<dbReference type="Proteomes" id="UP001139353">
    <property type="component" value="Unassembled WGS sequence"/>
</dbReference>
<dbReference type="AlphaFoldDB" id="A0A9X1YH02"/>
<name>A0A9X1YH02_9BURK</name>
<dbReference type="EMBL" id="JAJLJH010000002">
    <property type="protein sequence ID" value="MCK9686144.1"/>
    <property type="molecule type" value="Genomic_DNA"/>
</dbReference>
<keyword evidence="1" id="KW-0812">Transmembrane</keyword>
<proteinExistence type="predicted"/>
<dbReference type="RefSeq" id="WP_275682176.1">
    <property type="nucleotide sequence ID" value="NZ_JAJLJH010000002.1"/>
</dbReference>
<evidence type="ECO:0008006" key="4">
    <source>
        <dbReference type="Google" id="ProtNLM"/>
    </source>
</evidence>
<evidence type="ECO:0000313" key="3">
    <source>
        <dbReference type="Proteomes" id="UP001139353"/>
    </source>
</evidence>
<evidence type="ECO:0000313" key="2">
    <source>
        <dbReference type="EMBL" id="MCK9686144.1"/>
    </source>
</evidence>
<gene>
    <name evidence="2" type="ORF">LPC04_10555</name>
</gene>
<organism evidence="2 3">
    <name type="scientific">Scleromatobacter humisilvae</name>
    <dbReference type="NCBI Taxonomy" id="2897159"/>
    <lineage>
        <taxon>Bacteria</taxon>
        <taxon>Pseudomonadati</taxon>
        <taxon>Pseudomonadota</taxon>
        <taxon>Betaproteobacteria</taxon>
        <taxon>Burkholderiales</taxon>
        <taxon>Sphaerotilaceae</taxon>
        <taxon>Scleromatobacter</taxon>
    </lineage>
</organism>
<keyword evidence="3" id="KW-1185">Reference proteome</keyword>
<accession>A0A9X1YH02</accession>
<feature type="transmembrane region" description="Helical" evidence="1">
    <location>
        <begin position="27"/>
        <end position="49"/>
    </location>
</feature>
<reference evidence="2" key="1">
    <citation type="submission" date="2021-11" db="EMBL/GenBank/DDBJ databases">
        <title>BS-T2-15 a new species belonging to the Comamonadaceae family isolated from the soil of a French oak forest.</title>
        <authorList>
            <person name="Mieszkin S."/>
            <person name="Alain K."/>
        </authorList>
    </citation>
    <scope>NUCLEOTIDE SEQUENCE</scope>
    <source>
        <strain evidence="2">BS-T2-15</strain>
    </source>
</reference>
<sequence length="305" mass="33392">MPQRPADTRQYGDDGLFQRLVRRLRDLLIMGLVGPAAGALAIVAIHFAMTLQQPRPDLAAESARRAEAERALAILEDRYPGTAAPSAGPVAPPPQMPTLTAADFKDSEPTPDARHMADWVVARHDNGRMSFVVLDKRDARLYVFKPNGELVGDTPVLLGSAHGDETFPGIGDVPIAQVKPYQRTTAAGRFVTRPGLDADHTDVVWLDYDAALAMHRVINKVKAEHRLQHLANPNPKARRISWGCINIPIPFFDAYISPVFGKRPGVTYVIPERKTFAEVFEQGAPTQSVATLESSTLAPKDVAQR</sequence>
<comment type="caution">
    <text evidence="2">The sequence shown here is derived from an EMBL/GenBank/DDBJ whole genome shotgun (WGS) entry which is preliminary data.</text>
</comment>
<keyword evidence="1" id="KW-1133">Transmembrane helix</keyword>
<evidence type="ECO:0000256" key="1">
    <source>
        <dbReference type="SAM" id="Phobius"/>
    </source>
</evidence>
<dbReference type="SUPFAM" id="SSF141523">
    <property type="entry name" value="L,D-transpeptidase catalytic domain-like"/>
    <property type="match status" value="1"/>
</dbReference>
<dbReference type="InterPro" id="IPR038063">
    <property type="entry name" value="Transpep_catalytic_dom"/>
</dbReference>
<protein>
    <recommendedName>
        <fullName evidence="4">YkuD domain-containing protein</fullName>
    </recommendedName>
</protein>